<evidence type="ECO:0000256" key="1">
    <source>
        <dbReference type="SAM" id="Coils"/>
    </source>
</evidence>
<protein>
    <submittedName>
        <fullName evidence="2">Uncharacterized protein</fullName>
    </submittedName>
</protein>
<dbReference type="Proteomes" id="UP000237271">
    <property type="component" value="Unassembled WGS sequence"/>
</dbReference>
<evidence type="ECO:0000313" key="3">
    <source>
        <dbReference type="Proteomes" id="UP000237271"/>
    </source>
</evidence>
<organism evidence="2 3">
    <name type="scientific">Phytophthora palmivora</name>
    <dbReference type="NCBI Taxonomy" id="4796"/>
    <lineage>
        <taxon>Eukaryota</taxon>
        <taxon>Sar</taxon>
        <taxon>Stramenopiles</taxon>
        <taxon>Oomycota</taxon>
        <taxon>Peronosporomycetes</taxon>
        <taxon>Peronosporales</taxon>
        <taxon>Peronosporaceae</taxon>
        <taxon>Phytophthora</taxon>
    </lineage>
</organism>
<dbReference type="AlphaFoldDB" id="A0A2P4YVQ6"/>
<accession>A0A2P4YVQ6</accession>
<sequence length="182" mass="21291">MELSQTLKTLLNEHRKLVKLPEITHKVKVENYHINLVVQLRLLSKIEVVFETGQLSKEAKKIYKLPRVSEMWTSSEQSKTKRDFANSIRIRAKPYGARFEKGRNLDRYLEELEDYRRQLENMNTAISDNEMANITLTGVEGILRNLVRIFHRDDNPPTLNQVLNSLRGEAETDKAEKERISK</sequence>
<reference evidence="2 3" key="1">
    <citation type="journal article" date="2017" name="Genome Biol. Evol.">
        <title>Phytophthora megakarya and P. palmivora, closely related causal agents of cacao black pod rot, underwent increases in genome sizes and gene numbers by different mechanisms.</title>
        <authorList>
            <person name="Ali S.S."/>
            <person name="Shao J."/>
            <person name="Lary D.J."/>
            <person name="Kronmiller B."/>
            <person name="Shen D."/>
            <person name="Strem M.D."/>
            <person name="Amoako-Attah I."/>
            <person name="Akrofi A.Y."/>
            <person name="Begoude B.A."/>
            <person name="Ten Hoopen G.M."/>
            <person name="Coulibaly K."/>
            <person name="Kebe B.I."/>
            <person name="Melnick R.L."/>
            <person name="Guiltinan M.J."/>
            <person name="Tyler B.M."/>
            <person name="Meinhardt L.W."/>
            <person name="Bailey B.A."/>
        </authorList>
    </citation>
    <scope>NUCLEOTIDE SEQUENCE [LARGE SCALE GENOMIC DNA]</scope>
    <source>
        <strain evidence="3">sbr112.9</strain>
    </source>
</reference>
<dbReference type="EMBL" id="NCKW01000005">
    <property type="protein sequence ID" value="POM81883.1"/>
    <property type="molecule type" value="Genomic_DNA"/>
</dbReference>
<dbReference type="OrthoDB" id="111953at2759"/>
<gene>
    <name evidence="2" type="ORF">PHPALM_73</name>
</gene>
<keyword evidence="3" id="KW-1185">Reference proteome</keyword>
<name>A0A2P4YVQ6_9STRA</name>
<comment type="caution">
    <text evidence="2">The sequence shown here is derived from an EMBL/GenBank/DDBJ whole genome shotgun (WGS) entry which is preliminary data.</text>
</comment>
<proteinExistence type="predicted"/>
<keyword evidence="1" id="KW-0175">Coiled coil</keyword>
<feature type="coiled-coil region" evidence="1">
    <location>
        <begin position="105"/>
        <end position="132"/>
    </location>
</feature>
<evidence type="ECO:0000313" key="2">
    <source>
        <dbReference type="EMBL" id="POM81883.1"/>
    </source>
</evidence>